<dbReference type="SUPFAM" id="SSF48239">
    <property type="entry name" value="Terpenoid cyclases/Protein prenyltransferases"/>
    <property type="match status" value="2"/>
</dbReference>
<evidence type="ECO:0000313" key="4">
    <source>
        <dbReference type="EMBL" id="KQH83265.1"/>
    </source>
</evidence>
<reference evidence="3 8" key="2">
    <citation type="submission" date="2016-04" db="EMBL/GenBank/DDBJ databases">
        <title>Complete genome sequence of Thermococcus thioreducens type strain OGL-20P.</title>
        <authorList>
            <person name="Oger P.M."/>
        </authorList>
    </citation>
    <scope>NUCLEOTIDE SEQUENCE [LARGE SCALE GENOMIC DNA]</scope>
    <source>
        <strain evidence="3 8">OGL-20P</strain>
    </source>
</reference>
<evidence type="ECO:0000313" key="7">
    <source>
        <dbReference type="Proteomes" id="UP000182125"/>
    </source>
</evidence>
<dbReference type="InterPro" id="IPR008930">
    <property type="entry name" value="Terpenoid_cyclase/PrenylTrfase"/>
</dbReference>
<gene>
    <name evidence="3" type="ORF">A3L14_10730</name>
    <name evidence="4" type="ORF">AMR53_00880</name>
    <name evidence="5" type="ORF">SAMN05216170_2251</name>
</gene>
<dbReference type="EMBL" id="CP015105">
    <property type="protein sequence ID" value="ASJ13324.1"/>
    <property type="molecule type" value="Genomic_DNA"/>
</dbReference>
<sequence length="579" mass="66123">MREKILATLLILLSITAVISITKTHTENATALNITTPSWTNWTVRRLYLAQNPFTGGWNGDVSFTILPSLYHTYHGVMTLTLLNLSPKHPEKTIEFLREEEENFYSGRNYPSVLDAYYLLTLFKEFNISPRNRGAFENFIIEDMERSNYTFLHAKTLILLNSTLAKNVSMSLWLELRPEHSLEFLWDFLQLRGLLIESGYSPDEIPGYTVMYDTARAVFDEASGRIENLGFFDLKTIARFMREEHIKNETLRRRILTSIQKYKCPDGSYSDTRGAKKGHLETTHWAVETITYAGGEVGEDTISYLRSLEGPLGGFIDIPDYIVPNPVGTAFSVMTLKLLNSTVPNETAVRNYLLTEISRESKPSLIWVEYRALKELGVSNSDLKTRVEPRLKSFIANLNLSEVYQNHYLLKDIYYLLVTSRELGIEIDKQWKENVTSFVLGLKDSDGGFGSKISKIKINRLEITLYSVLILNELGYEYRDEKTVEFIKSSRNGALWWSLPITRYALLALSSMGAKIDGKEEVVKALELRKCPYGFFSYAPCEHPEQGGPIPTFLALDILRLLGYHQPAAFFTFLDLSQS</sequence>
<accession>A0A0Q2M5E6</accession>
<evidence type="ECO:0000313" key="6">
    <source>
        <dbReference type="Proteomes" id="UP000051862"/>
    </source>
</evidence>
<keyword evidence="1" id="KW-0677">Repeat</keyword>
<keyword evidence="8" id="KW-1185">Reference proteome</keyword>
<dbReference type="Pfam" id="PF00432">
    <property type="entry name" value="Prenyltrans"/>
    <property type="match status" value="2"/>
</dbReference>
<evidence type="ECO:0000256" key="1">
    <source>
        <dbReference type="ARBA" id="ARBA00022737"/>
    </source>
</evidence>
<feature type="domain" description="Prenyltransferase alpha-alpha toroid" evidence="2">
    <location>
        <begin position="406"/>
        <end position="491"/>
    </location>
</feature>
<evidence type="ECO:0000259" key="2">
    <source>
        <dbReference type="Pfam" id="PF00432"/>
    </source>
</evidence>
<dbReference type="Proteomes" id="UP000250136">
    <property type="component" value="Chromosome"/>
</dbReference>
<dbReference type="EMBL" id="FOIW01000003">
    <property type="protein sequence ID" value="SEW22663.1"/>
    <property type="molecule type" value="Genomic_DNA"/>
</dbReference>
<feature type="domain" description="Prenyltransferase alpha-alpha toroid" evidence="2">
    <location>
        <begin position="241"/>
        <end position="339"/>
    </location>
</feature>
<protein>
    <recommendedName>
        <fullName evidence="2">Prenyltransferase alpha-alpha toroid domain-containing protein</fullName>
    </recommendedName>
</protein>
<dbReference type="GO" id="GO:0003824">
    <property type="term" value="F:catalytic activity"/>
    <property type="evidence" value="ECO:0007669"/>
    <property type="project" value="InterPro"/>
</dbReference>
<dbReference type="PATRIC" id="fig|277988.4.peg.191"/>
<dbReference type="AlphaFoldDB" id="A0A0Q2M5E6"/>
<name>A0A0Q2M5E6_9EURY</name>
<dbReference type="InterPro" id="IPR001330">
    <property type="entry name" value="Prenyltrans"/>
</dbReference>
<evidence type="ECO:0000313" key="3">
    <source>
        <dbReference type="EMBL" id="ASJ13324.1"/>
    </source>
</evidence>
<dbReference type="GeneID" id="33334906"/>
<reference evidence="5 7" key="3">
    <citation type="submission" date="2016-10" db="EMBL/GenBank/DDBJ databases">
        <authorList>
            <person name="de Groot N.N."/>
        </authorList>
    </citation>
    <scope>NUCLEOTIDE SEQUENCE [LARGE SCALE GENOMIC DNA]</scope>
    <source>
        <strain evidence="5 7">OGL-20</strain>
    </source>
</reference>
<dbReference type="Proteomes" id="UP000051862">
    <property type="component" value="Unassembled WGS sequence"/>
</dbReference>
<evidence type="ECO:0000313" key="8">
    <source>
        <dbReference type="Proteomes" id="UP000250136"/>
    </source>
</evidence>
<reference evidence="4 6" key="1">
    <citation type="submission" date="2015-08" db="EMBL/GenBank/DDBJ databases">
        <title>Thermococcus thioreducens DSM 14981 genome sequencing.</title>
        <authorList>
            <person name="Hong S.-J."/>
            <person name="Kim M.-C."/>
            <person name="Shin J.-H."/>
        </authorList>
    </citation>
    <scope>NUCLEOTIDE SEQUENCE [LARGE SCALE GENOMIC DNA]</scope>
    <source>
        <strain evidence="4 6">DSM 14981</strain>
    </source>
</reference>
<organism evidence="4 6">
    <name type="scientific">Thermococcus thioreducens</name>
    <dbReference type="NCBI Taxonomy" id="277988"/>
    <lineage>
        <taxon>Archaea</taxon>
        <taxon>Methanobacteriati</taxon>
        <taxon>Methanobacteriota</taxon>
        <taxon>Thermococci</taxon>
        <taxon>Thermococcales</taxon>
        <taxon>Thermococcaceae</taxon>
        <taxon>Thermococcus</taxon>
    </lineage>
</organism>
<dbReference type="OrthoDB" id="97337at2157"/>
<dbReference type="EMBL" id="LIXN01000002">
    <property type="protein sequence ID" value="KQH83265.1"/>
    <property type="molecule type" value="Genomic_DNA"/>
</dbReference>
<dbReference type="KEGG" id="ttd:A3L14_10730"/>
<proteinExistence type="predicted"/>
<dbReference type="Proteomes" id="UP000182125">
    <property type="component" value="Unassembled WGS sequence"/>
</dbReference>
<evidence type="ECO:0000313" key="5">
    <source>
        <dbReference type="EMBL" id="SEW22663.1"/>
    </source>
</evidence>
<dbReference type="RefSeq" id="WP_055428471.1">
    <property type="nucleotide sequence ID" value="NZ_CP015105.1"/>
</dbReference>